<evidence type="ECO:0000313" key="3">
    <source>
        <dbReference type="Proteomes" id="UP001066276"/>
    </source>
</evidence>
<gene>
    <name evidence="2" type="ORF">NDU88_004932</name>
</gene>
<feature type="region of interest" description="Disordered" evidence="1">
    <location>
        <begin position="1"/>
        <end position="39"/>
    </location>
</feature>
<dbReference type="Proteomes" id="UP001066276">
    <property type="component" value="Chromosome 7"/>
</dbReference>
<accession>A0AAV7PEH5</accession>
<reference evidence="2" key="1">
    <citation type="journal article" date="2022" name="bioRxiv">
        <title>Sequencing and chromosome-scale assembly of the giantPleurodeles waltlgenome.</title>
        <authorList>
            <person name="Brown T."/>
            <person name="Elewa A."/>
            <person name="Iarovenko S."/>
            <person name="Subramanian E."/>
            <person name="Araus A.J."/>
            <person name="Petzold A."/>
            <person name="Susuki M."/>
            <person name="Suzuki K.-i.T."/>
            <person name="Hayashi T."/>
            <person name="Toyoda A."/>
            <person name="Oliveira C."/>
            <person name="Osipova E."/>
            <person name="Leigh N.D."/>
            <person name="Simon A."/>
            <person name="Yun M.H."/>
        </authorList>
    </citation>
    <scope>NUCLEOTIDE SEQUENCE</scope>
    <source>
        <strain evidence="2">20211129_DDA</strain>
        <tissue evidence="2">Liver</tissue>
    </source>
</reference>
<dbReference type="EMBL" id="JANPWB010000011">
    <property type="protein sequence ID" value="KAJ1126525.1"/>
    <property type="molecule type" value="Genomic_DNA"/>
</dbReference>
<protein>
    <submittedName>
        <fullName evidence="2">Uncharacterized protein</fullName>
    </submittedName>
</protein>
<proteinExistence type="predicted"/>
<dbReference type="AlphaFoldDB" id="A0AAV7PEH5"/>
<evidence type="ECO:0000313" key="2">
    <source>
        <dbReference type="EMBL" id="KAJ1126525.1"/>
    </source>
</evidence>
<organism evidence="2 3">
    <name type="scientific">Pleurodeles waltl</name>
    <name type="common">Iberian ribbed newt</name>
    <dbReference type="NCBI Taxonomy" id="8319"/>
    <lineage>
        <taxon>Eukaryota</taxon>
        <taxon>Metazoa</taxon>
        <taxon>Chordata</taxon>
        <taxon>Craniata</taxon>
        <taxon>Vertebrata</taxon>
        <taxon>Euteleostomi</taxon>
        <taxon>Amphibia</taxon>
        <taxon>Batrachia</taxon>
        <taxon>Caudata</taxon>
        <taxon>Salamandroidea</taxon>
        <taxon>Salamandridae</taxon>
        <taxon>Pleurodelinae</taxon>
        <taxon>Pleurodeles</taxon>
    </lineage>
</organism>
<comment type="caution">
    <text evidence="2">The sequence shown here is derived from an EMBL/GenBank/DDBJ whole genome shotgun (WGS) entry which is preliminary data.</text>
</comment>
<evidence type="ECO:0000256" key="1">
    <source>
        <dbReference type="SAM" id="MobiDB-lite"/>
    </source>
</evidence>
<keyword evidence="3" id="KW-1185">Reference proteome</keyword>
<name>A0AAV7PEH5_PLEWA</name>
<sequence length="70" mass="7382">MISRDPGPNGRGTSVKWSKGRAEHKIGGGGSPAQKIVPPPAAMPARHQLLPRGAQSRSQFCLGALRLRQG</sequence>